<feature type="compositionally biased region" description="Polar residues" evidence="1">
    <location>
        <begin position="113"/>
        <end position="126"/>
    </location>
</feature>
<sequence>SARRSRDQFLLDGQALIEASRETELKGFPLPASVSKSHSILEVVADLNCSVNSDSSVKSFVSNASFEQVKSTRFLANFEEAENSEIMREFHRNMSARNSNADWTEQGQKESAGRNSQTLARLSGAQ</sequence>
<name>A0AA38GLD9_TAXCH</name>
<reference evidence="2 3" key="1">
    <citation type="journal article" date="2021" name="Nat. Plants">
        <title>The Taxus genome provides insights into paclitaxel biosynthesis.</title>
        <authorList>
            <person name="Xiong X."/>
            <person name="Gou J."/>
            <person name="Liao Q."/>
            <person name="Li Y."/>
            <person name="Zhou Q."/>
            <person name="Bi G."/>
            <person name="Li C."/>
            <person name="Du R."/>
            <person name="Wang X."/>
            <person name="Sun T."/>
            <person name="Guo L."/>
            <person name="Liang H."/>
            <person name="Lu P."/>
            <person name="Wu Y."/>
            <person name="Zhang Z."/>
            <person name="Ro D.K."/>
            <person name="Shang Y."/>
            <person name="Huang S."/>
            <person name="Yan J."/>
        </authorList>
    </citation>
    <scope>NUCLEOTIDE SEQUENCE [LARGE SCALE GENOMIC DNA]</scope>
    <source>
        <strain evidence="2">Ta-2019</strain>
    </source>
</reference>
<feature type="compositionally biased region" description="Polar residues" evidence="1">
    <location>
        <begin position="97"/>
        <end position="106"/>
    </location>
</feature>
<keyword evidence="3" id="KW-1185">Reference proteome</keyword>
<accession>A0AA38GLD9</accession>
<evidence type="ECO:0000313" key="3">
    <source>
        <dbReference type="Proteomes" id="UP000824469"/>
    </source>
</evidence>
<feature type="region of interest" description="Disordered" evidence="1">
    <location>
        <begin position="97"/>
        <end position="126"/>
    </location>
</feature>
<dbReference type="EMBL" id="JAHRHJ020000002">
    <property type="protein sequence ID" value="KAH9324044.1"/>
    <property type="molecule type" value="Genomic_DNA"/>
</dbReference>
<evidence type="ECO:0000256" key="1">
    <source>
        <dbReference type="SAM" id="MobiDB-lite"/>
    </source>
</evidence>
<gene>
    <name evidence="2" type="ORF">KI387_004222</name>
</gene>
<protein>
    <submittedName>
        <fullName evidence="2">Uncharacterized protein</fullName>
    </submittedName>
</protein>
<evidence type="ECO:0000313" key="2">
    <source>
        <dbReference type="EMBL" id="KAH9324044.1"/>
    </source>
</evidence>
<organism evidence="2 3">
    <name type="scientific">Taxus chinensis</name>
    <name type="common">Chinese yew</name>
    <name type="synonym">Taxus wallichiana var. chinensis</name>
    <dbReference type="NCBI Taxonomy" id="29808"/>
    <lineage>
        <taxon>Eukaryota</taxon>
        <taxon>Viridiplantae</taxon>
        <taxon>Streptophyta</taxon>
        <taxon>Embryophyta</taxon>
        <taxon>Tracheophyta</taxon>
        <taxon>Spermatophyta</taxon>
        <taxon>Pinopsida</taxon>
        <taxon>Pinidae</taxon>
        <taxon>Conifers II</taxon>
        <taxon>Cupressales</taxon>
        <taxon>Taxaceae</taxon>
        <taxon>Taxus</taxon>
    </lineage>
</organism>
<proteinExistence type="predicted"/>
<dbReference type="AlphaFoldDB" id="A0AA38GLD9"/>
<feature type="non-terminal residue" evidence="2">
    <location>
        <position position="1"/>
    </location>
</feature>
<comment type="caution">
    <text evidence="2">The sequence shown here is derived from an EMBL/GenBank/DDBJ whole genome shotgun (WGS) entry which is preliminary data.</text>
</comment>
<dbReference type="Proteomes" id="UP000824469">
    <property type="component" value="Unassembled WGS sequence"/>
</dbReference>